<dbReference type="PANTHER" id="PTHR43537:SF20">
    <property type="entry name" value="HTH-TYPE TRANSCRIPTIONAL REPRESSOR GLAR"/>
    <property type="match status" value="1"/>
</dbReference>
<dbReference type="KEGG" id="nsm:JO391_16625"/>
<proteinExistence type="predicted"/>
<evidence type="ECO:0000313" key="5">
    <source>
        <dbReference type="EMBL" id="QYZ69340.1"/>
    </source>
</evidence>
<dbReference type="SUPFAM" id="SSF48008">
    <property type="entry name" value="GntR ligand-binding domain-like"/>
    <property type="match status" value="1"/>
</dbReference>
<sequence>MTLAETAYQSLRNAIVRGEIAPGSALKMADLSARYDMGFSPLREALSRLLGERLVKAESLRGFKVSDLSLAEFEDALQARLLVETEALRLSILRGDDAWAAQIVAATYALRLQAERQGQGADVWELEARHHAFHRALLAACGSHWMLDFFEQLYLATDRYRLPILTSGSGRSDRNVVAEHAAIADATLARDPDLACRLLRDHYQATAATIRKRLSVGQGA</sequence>
<dbReference type="AlphaFoldDB" id="A0A8G1EB75"/>
<keyword evidence="6" id="KW-1185">Reference proteome</keyword>
<organism evidence="5 6">
    <name type="scientific">Neotabrizicola shimadae</name>
    <dbReference type="NCBI Taxonomy" id="2807096"/>
    <lineage>
        <taxon>Bacteria</taxon>
        <taxon>Pseudomonadati</taxon>
        <taxon>Pseudomonadota</taxon>
        <taxon>Alphaproteobacteria</taxon>
        <taxon>Rhodobacterales</taxon>
        <taxon>Paracoccaceae</taxon>
        <taxon>Neotabrizicola</taxon>
    </lineage>
</organism>
<name>A0A8G1EB75_9RHOB</name>
<dbReference type="InterPro" id="IPR008920">
    <property type="entry name" value="TF_FadR/GntR_C"/>
</dbReference>
<evidence type="ECO:0000313" key="6">
    <source>
        <dbReference type="Proteomes" id="UP000826300"/>
    </source>
</evidence>
<dbReference type="SUPFAM" id="SSF46785">
    <property type="entry name" value="Winged helix' DNA-binding domain"/>
    <property type="match status" value="1"/>
</dbReference>
<keyword evidence="1" id="KW-0805">Transcription regulation</keyword>
<dbReference type="Gene3D" id="1.20.120.530">
    <property type="entry name" value="GntR ligand-binding domain-like"/>
    <property type="match status" value="1"/>
</dbReference>
<reference evidence="5" key="1">
    <citation type="submission" date="2021-02" db="EMBL/GenBank/DDBJ databases">
        <title>Rhodobacter shimadae sp. nov., an aerobic anoxygenic phototrophic bacterium isolated from a hot spring.</title>
        <authorList>
            <person name="Muramatsu S."/>
            <person name="Haruta S."/>
            <person name="Hirose S."/>
            <person name="Hanada S."/>
        </authorList>
    </citation>
    <scope>NUCLEOTIDE SEQUENCE</scope>
    <source>
        <strain evidence="5">N10</strain>
    </source>
</reference>
<dbReference type="Pfam" id="PF00392">
    <property type="entry name" value="GntR"/>
    <property type="match status" value="1"/>
</dbReference>
<dbReference type="SMART" id="SM00345">
    <property type="entry name" value="HTH_GNTR"/>
    <property type="match status" value="1"/>
</dbReference>
<keyword evidence="3" id="KW-0804">Transcription</keyword>
<dbReference type="PANTHER" id="PTHR43537">
    <property type="entry name" value="TRANSCRIPTIONAL REGULATOR, GNTR FAMILY"/>
    <property type="match status" value="1"/>
</dbReference>
<dbReference type="InterPro" id="IPR000524">
    <property type="entry name" value="Tscrpt_reg_HTH_GntR"/>
</dbReference>
<dbReference type="PROSITE" id="PS50949">
    <property type="entry name" value="HTH_GNTR"/>
    <property type="match status" value="1"/>
</dbReference>
<dbReference type="InterPro" id="IPR036390">
    <property type="entry name" value="WH_DNA-bd_sf"/>
</dbReference>
<evidence type="ECO:0000256" key="1">
    <source>
        <dbReference type="ARBA" id="ARBA00023015"/>
    </source>
</evidence>
<dbReference type="RefSeq" id="WP_220661560.1">
    <property type="nucleotide sequence ID" value="NZ_CP069370.1"/>
</dbReference>
<keyword evidence="2" id="KW-0238">DNA-binding</keyword>
<dbReference type="EMBL" id="CP069370">
    <property type="protein sequence ID" value="QYZ69340.1"/>
    <property type="molecule type" value="Genomic_DNA"/>
</dbReference>
<dbReference type="Gene3D" id="1.10.10.10">
    <property type="entry name" value="Winged helix-like DNA-binding domain superfamily/Winged helix DNA-binding domain"/>
    <property type="match status" value="1"/>
</dbReference>
<dbReference type="GO" id="GO:0003700">
    <property type="term" value="F:DNA-binding transcription factor activity"/>
    <property type="evidence" value="ECO:0007669"/>
    <property type="project" value="InterPro"/>
</dbReference>
<dbReference type="Proteomes" id="UP000826300">
    <property type="component" value="Chromosome"/>
</dbReference>
<dbReference type="SMART" id="SM00895">
    <property type="entry name" value="FCD"/>
    <property type="match status" value="1"/>
</dbReference>
<dbReference type="InterPro" id="IPR036388">
    <property type="entry name" value="WH-like_DNA-bd_sf"/>
</dbReference>
<evidence type="ECO:0000256" key="3">
    <source>
        <dbReference type="ARBA" id="ARBA00023163"/>
    </source>
</evidence>
<dbReference type="GO" id="GO:0003677">
    <property type="term" value="F:DNA binding"/>
    <property type="evidence" value="ECO:0007669"/>
    <property type="project" value="UniProtKB-KW"/>
</dbReference>
<evidence type="ECO:0000259" key="4">
    <source>
        <dbReference type="PROSITE" id="PS50949"/>
    </source>
</evidence>
<dbReference type="InterPro" id="IPR011711">
    <property type="entry name" value="GntR_C"/>
</dbReference>
<dbReference type="Pfam" id="PF07729">
    <property type="entry name" value="FCD"/>
    <property type="match status" value="1"/>
</dbReference>
<protein>
    <submittedName>
        <fullName evidence="5">FCD domain-containing protein</fullName>
    </submittedName>
</protein>
<feature type="domain" description="HTH gntR-type" evidence="4">
    <location>
        <begin position="1"/>
        <end position="68"/>
    </location>
</feature>
<accession>A0A8G1EB75</accession>
<evidence type="ECO:0000256" key="2">
    <source>
        <dbReference type="ARBA" id="ARBA00023125"/>
    </source>
</evidence>
<gene>
    <name evidence="5" type="ORF">JO391_16625</name>
</gene>